<dbReference type="EC" id="6.3.3.2" evidence="5"/>
<dbReference type="PANTHER" id="PTHR23407:SF1">
    <property type="entry name" value="5-FORMYLTETRAHYDROFOLATE CYCLO-LIGASE"/>
    <property type="match status" value="1"/>
</dbReference>
<comment type="catalytic activity">
    <reaction evidence="5">
        <text>(6S)-5-formyl-5,6,7,8-tetrahydrofolate + ATP = (6R)-5,10-methenyltetrahydrofolate + ADP + phosphate</text>
        <dbReference type="Rhea" id="RHEA:10488"/>
        <dbReference type="ChEBI" id="CHEBI:30616"/>
        <dbReference type="ChEBI" id="CHEBI:43474"/>
        <dbReference type="ChEBI" id="CHEBI:57455"/>
        <dbReference type="ChEBI" id="CHEBI:57457"/>
        <dbReference type="ChEBI" id="CHEBI:456216"/>
        <dbReference type="EC" id="6.3.3.2"/>
    </reaction>
</comment>
<proteinExistence type="inferred from homology"/>
<dbReference type="InterPro" id="IPR024185">
    <property type="entry name" value="FTHF_cligase-like_sf"/>
</dbReference>
<feature type="binding site" evidence="4">
    <location>
        <begin position="130"/>
        <end position="138"/>
    </location>
    <ligand>
        <name>ATP</name>
        <dbReference type="ChEBI" id="CHEBI:30616"/>
    </ligand>
</feature>
<evidence type="ECO:0000256" key="1">
    <source>
        <dbReference type="ARBA" id="ARBA00010638"/>
    </source>
</evidence>
<sequence length="189" mass="21477">MSMSFPWSSKKECRSFFKSLCAREFAQGLVQNQQQLNSALQDFFKSQSGVWGAYRALPEEAQVEEVFHISHLKWTFPRMREGHLEFFDAHKFVLGPYGVLEPAPDSPAQDLKDIQGLLIPGLVFNKNGNRLGKGKGFYDKTLSTYQGIKVGVCFNFQVTVDPIPTEAHDVIMDYLITETGVVDCRKYQE</sequence>
<gene>
    <name evidence="6" type="ORF">AZI85_04155</name>
</gene>
<feature type="binding site" evidence="4">
    <location>
        <position position="60"/>
    </location>
    <ligand>
        <name>substrate</name>
    </ligand>
</feature>
<dbReference type="Gene3D" id="3.40.50.10420">
    <property type="entry name" value="NagB/RpiA/CoA transferase-like"/>
    <property type="match status" value="1"/>
</dbReference>
<keyword evidence="6" id="KW-0436">Ligase</keyword>
<comment type="similarity">
    <text evidence="1 5">Belongs to the 5-formyltetrahydrofolate cyclo-ligase family.</text>
</comment>
<dbReference type="InterPro" id="IPR002698">
    <property type="entry name" value="FTHF_cligase"/>
</dbReference>
<organism evidence="6 7">
    <name type="scientific">Bdellovibrio bacteriovorus</name>
    <dbReference type="NCBI Taxonomy" id="959"/>
    <lineage>
        <taxon>Bacteria</taxon>
        <taxon>Pseudomonadati</taxon>
        <taxon>Bdellovibrionota</taxon>
        <taxon>Bdellovibrionia</taxon>
        <taxon>Bdellovibrionales</taxon>
        <taxon>Pseudobdellovibrionaceae</taxon>
        <taxon>Bdellovibrio</taxon>
    </lineage>
</organism>
<keyword evidence="3 4" id="KW-0067">ATP-binding</keyword>
<dbReference type="GO" id="GO:0005524">
    <property type="term" value="F:ATP binding"/>
    <property type="evidence" value="ECO:0007669"/>
    <property type="project" value="UniProtKB-KW"/>
</dbReference>
<dbReference type="GO" id="GO:0009396">
    <property type="term" value="P:folic acid-containing compound biosynthetic process"/>
    <property type="evidence" value="ECO:0007669"/>
    <property type="project" value="TreeGrafter"/>
</dbReference>
<dbReference type="PANTHER" id="PTHR23407">
    <property type="entry name" value="ATPASE INHIBITOR/5-FORMYLTETRAHYDROFOLATE CYCLO-LIGASE"/>
    <property type="match status" value="1"/>
</dbReference>
<dbReference type="InterPro" id="IPR037171">
    <property type="entry name" value="NagB/RpiA_transferase-like"/>
</dbReference>
<evidence type="ECO:0000313" key="7">
    <source>
        <dbReference type="Proteomes" id="UP000075391"/>
    </source>
</evidence>
<reference evidence="6 7" key="1">
    <citation type="submission" date="2016-03" db="EMBL/GenBank/DDBJ databases">
        <authorList>
            <person name="Ploux O."/>
        </authorList>
    </citation>
    <scope>NUCLEOTIDE SEQUENCE [LARGE SCALE GENOMIC DNA]</scope>
    <source>
        <strain evidence="6 7">BER2</strain>
    </source>
</reference>
<accession>A0A150WKS2</accession>
<dbReference type="Pfam" id="PF01812">
    <property type="entry name" value="5-FTHF_cyc-lig"/>
    <property type="match status" value="1"/>
</dbReference>
<name>A0A150WKS2_BDEBC</name>
<dbReference type="GO" id="GO:0035999">
    <property type="term" value="P:tetrahydrofolate interconversion"/>
    <property type="evidence" value="ECO:0007669"/>
    <property type="project" value="TreeGrafter"/>
</dbReference>
<evidence type="ECO:0000256" key="4">
    <source>
        <dbReference type="PIRSR" id="PIRSR006806-1"/>
    </source>
</evidence>
<dbReference type="OrthoDB" id="9801938at2"/>
<comment type="caution">
    <text evidence="6">The sequence shown here is derived from an EMBL/GenBank/DDBJ whole genome shotgun (WGS) entry which is preliminary data.</text>
</comment>
<keyword evidence="5" id="KW-0460">Magnesium</keyword>
<evidence type="ECO:0000256" key="5">
    <source>
        <dbReference type="RuleBase" id="RU361279"/>
    </source>
</evidence>
<dbReference type="EMBL" id="LUKF01000012">
    <property type="protein sequence ID" value="KYG64609.1"/>
    <property type="molecule type" value="Genomic_DNA"/>
</dbReference>
<dbReference type="AlphaFoldDB" id="A0A150WKS2"/>
<evidence type="ECO:0000256" key="3">
    <source>
        <dbReference type="ARBA" id="ARBA00022840"/>
    </source>
</evidence>
<evidence type="ECO:0000313" key="6">
    <source>
        <dbReference type="EMBL" id="KYG64609.1"/>
    </source>
</evidence>
<dbReference type="GO" id="GO:0046872">
    <property type="term" value="F:metal ion binding"/>
    <property type="evidence" value="ECO:0007669"/>
    <property type="project" value="UniProtKB-KW"/>
</dbReference>
<dbReference type="NCBIfam" id="TIGR02727">
    <property type="entry name" value="MTHFS_bact"/>
    <property type="match status" value="1"/>
</dbReference>
<keyword evidence="5" id="KW-0479">Metal-binding</keyword>
<dbReference type="PIRSF" id="PIRSF006806">
    <property type="entry name" value="FTHF_cligase"/>
    <property type="match status" value="1"/>
</dbReference>
<protein>
    <recommendedName>
        <fullName evidence="5">5-formyltetrahydrofolate cyclo-ligase</fullName>
        <ecNumber evidence="5">6.3.3.2</ecNumber>
    </recommendedName>
</protein>
<feature type="binding site" evidence="4">
    <location>
        <begin position="10"/>
        <end position="14"/>
    </location>
    <ligand>
        <name>ATP</name>
        <dbReference type="ChEBI" id="CHEBI:30616"/>
    </ligand>
</feature>
<keyword evidence="2 4" id="KW-0547">Nucleotide-binding</keyword>
<dbReference type="Proteomes" id="UP000075391">
    <property type="component" value="Unassembled WGS sequence"/>
</dbReference>
<dbReference type="GO" id="GO:0030272">
    <property type="term" value="F:5-formyltetrahydrofolate cyclo-ligase activity"/>
    <property type="evidence" value="ECO:0007669"/>
    <property type="project" value="UniProtKB-EC"/>
</dbReference>
<comment type="cofactor">
    <cofactor evidence="5">
        <name>Mg(2+)</name>
        <dbReference type="ChEBI" id="CHEBI:18420"/>
    </cofactor>
</comment>
<evidence type="ECO:0000256" key="2">
    <source>
        <dbReference type="ARBA" id="ARBA00022741"/>
    </source>
</evidence>
<dbReference type="SUPFAM" id="SSF100950">
    <property type="entry name" value="NagB/RpiA/CoA transferase-like"/>
    <property type="match status" value="1"/>
</dbReference>